<evidence type="ECO:0000256" key="1">
    <source>
        <dbReference type="SAM" id="Phobius"/>
    </source>
</evidence>
<reference evidence="2 3" key="1">
    <citation type="journal article" date="2017" name="Front. Genet.">
        <title>Draft sequencing of the heterozygous diploid genome of Satsuma (Citrus unshiu Marc.) using a hybrid assembly approach.</title>
        <authorList>
            <person name="Shimizu T."/>
            <person name="Tanizawa Y."/>
            <person name="Mochizuki T."/>
            <person name="Nagasaki H."/>
            <person name="Yoshioka T."/>
            <person name="Toyoda A."/>
            <person name="Fujiyama A."/>
            <person name="Kaminuma E."/>
            <person name="Nakamura Y."/>
        </authorList>
    </citation>
    <scope>NUCLEOTIDE SEQUENCE [LARGE SCALE GENOMIC DNA]</scope>
    <source>
        <strain evidence="3">cv. Miyagawa wase</strain>
    </source>
</reference>
<dbReference type="Proteomes" id="UP000236630">
    <property type="component" value="Unassembled WGS sequence"/>
</dbReference>
<name>A0A2H5QVX1_CITUN</name>
<proteinExistence type="predicted"/>
<comment type="caution">
    <text evidence="2">The sequence shown here is derived from an EMBL/GenBank/DDBJ whole genome shotgun (WGS) entry which is preliminary data.</text>
</comment>
<evidence type="ECO:0000313" key="2">
    <source>
        <dbReference type="EMBL" id="GAY68739.1"/>
    </source>
</evidence>
<dbReference type="AlphaFoldDB" id="A0A2H5QVX1"/>
<feature type="transmembrane region" description="Helical" evidence="1">
    <location>
        <begin position="70"/>
        <end position="94"/>
    </location>
</feature>
<accession>A0A2H5QVX1</accession>
<gene>
    <name evidence="2" type="ORF">CUMW_266490</name>
</gene>
<keyword evidence="1" id="KW-0812">Transmembrane</keyword>
<keyword evidence="1" id="KW-0472">Membrane</keyword>
<sequence>MSIIEEDYENLTTMLLKHCQQNPSKGCEDIISFKHALRGLRIEDDSVRVHTCPEEVFGELLNRRSFCWRWFLEVDIYGIATATNVFLSFVFWVFC</sequence>
<protein>
    <submittedName>
        <fullName evidence="2">Uncharacterized protein</fullName>
    </submittedName>
</protein>
<organism evidence="2 3">
    <name type="scientific">Citrus unshiu</name>
    <name type="common">Satsuma mandarin</name>
    <name type="synonym">Citrus nobilis var. unshiu</name>
    <dbReference type="NCBI Taxonomy" id="55188"/>
    <lineage>
        <taxon>Eukaryota</taxon>
        <taxon>Viridiplantae</taxon>
        <taxon>Streptophyta</taxon>
        <taxon>Embryophyta</taxon>
        <taxon>Tracheophyta</taxon>
        <taxon>Spermatophyta</taxon>
        <taxon>Magnoliopsida</taxon>
        <taxon>eudicotyledons</taxon>
        <taxon>Gunneridae</taxon>
        <taxon>Pentapetalae</taxon>
        <taxon>rosids</taxon>
        <taxon>malvids</taxon>
        <taxon>Sapindales</taxon>
        <taxon>Rutaceae</taxon>
        <taxon>Aurantioideae</taxon>
        <taxon>Citrus</taxon>
    </lineage>
</organism>
<evidence type="ECO:0000313" key="3">
    <source>
        <dbReference type="Proteomes" id="UP000236630"/>
    </source>
</evidence>
<keyword evidence="1" id="KW-1133">Transmembrane helix</keyword>
<dbReference type="EMBL" id="BDQV01000966">
    <property type="protein sequence ID" value="GAY68739.1"/>
    <property type="molecule type" value="Genomic_DNA"/>
</dbReference>
<keyword evidence="3" id="KW-1185">Reference proteome</keyword>